<organism evidence="1">
    <name type="scientific">Myoviridae sp. ctByu2</name>
    <dbReference type="NCBI Taxonomy" id="2827668"/>
    <lineage>
        <taxon>Viruses</taxon>
        <taxon>Duplodnaviria</taxon>
        <taxon>Heunggongvirae</taxon>
        <taxon>Uroviricota</taxon>
        <taxon>Caudoviricetes</taxon>
    </lineage>
</organism>
<protein>
    <submittedName>
        <fullName evidence="1">Terminase</fullName>
    </submittedName>
</protein>
<accession>A0A8S5SA75</accession>
<evidence type="ECO:0000313" key="1">
    <source>
        <dbReference type="EMBL" id="DAF47583.1"/>
    </source>
</evidence>
<proteinExistence type="predicted"/>
<dbReference type="Gene3D" id="3.30.420.240">
    <property type="match status" value="1"/>
</dbReference>
<dbReference type="EMBL" id="BK032557">
    <property type="protein sequence ID" value="DAF47583.1"/>
    <property type="molecule type" value="Genomic_DNA"/>
</dbReference>
<sequence length="550" mass="62501">MPKLRKKTPDEEGYVFPATGKSIDDIHTEDIAGKSISFDAHEITGKIIEFGKVLTGISLYKYQEDIAYGIIYSVITFSGDVKTVLLSRQSGKSEVMAFVIDTLTVLMPALANIIPEFEQFQTGFRIGLFAPQSDQVETTYSRALARINSANAEMVLDDPDIGVSLESAVRLQLSNGSFLAGQTASKQSKIESKTYDLVIVEEAQDVDDFIVSKSIEPMLSSTAGTLIKVGTTGMTKNHFYYEIQHNRNSDRKLKDPRVRNHFEYDYKKIIQDRKKQYDLDHKRFHLNYEADVLRKKARWGEDSQAFKLAYALIWDLESGMLITDKEYNKLLNRKLGYQDPTERDLVVAGLDIAKSPASTVLTIGKVIPNEDPFERKKKQILAWVDLKGLDYEAQHRVIMDCIVDFNISIIFADYTGVGKPVVDRLSFACGEYVSVVPYTFTSQSKSDMWYNFINEIQTQSLIIPANKTVRESEEYKCFEEQIKNCQKYYNGSYLVCEKSEGFFDDYVDSTALMCLAGNDEPEIEDEMEVTDNPLYSNISDTINALRRYSF</sequence>
<name>A0A8S5SA75_9CAUD</name>
<reference evidence="1" key="1">
    <citation type="journal article" date="2021" name="Proc. Natl. Acad. Sci. U.S.A.">
        <title>A Catalog of Tens of Thousands of Viruses from Human Metagenomes Reveals Hidden Associations with Chronic Diseases.</title>
        <authorList>
            <person name="Tisza M.J."/>
            <person name="Buck C.B."/>
        </authorList>
    </citation>
    <scope>NUCLEOTIDE SEQUENCE</scope>
    <source>
        <strain evidence="1">CtByu2</strain>
    </source>
</reference>
<dbReference type="Gene3D" id="3.40.50.300">
    <property type="entry name" value="P-loop containing nucleotide triphosphate hydrolases"/>
    <property type="match status" value="1"/>
</dbReference>
<dbReference type="InterPro" id="IPR027417">
    <property type="entry name" value="P-loop_NTPase"/>
</dbReference>